<gene>
    <name evidence="1" type="ORF">GCM10022395_21390</name>
</gene>
<comment type="caution">
    <text evidence="1">The sequence shown here is derived from an EMBL/GenBank/DDBJ whole genome shotgun (WGS) entry which is preliminary data.</text>
</comment>
<dbReference type="Proteomes" id="UP001500954">
    <property type="component" value="Unassembled WGS sequence"/>
</dbReference>
<protein>
    <submittedName>
        <fullName evidence="1">Uncharacterized protein</fullName>
    </submittedName>
</protein>
<accession>A0ABP6XT18</accession>
<organism evidence="1 2">
    <name type="scientific">Snuella lapsa</name>
    <dbReference type="NCBI Taxonomy" id="870481"/>
    <lineage>
        <taxon>Bacteria</taxon>
        <taxon>Pseudomonadati</taxon>
        <taxon>Bacteroidota</taxon>
        <taxon>Flavobacteriia</taxon>
        <taxon>Flavobacteriales</taxon>
        <taxon>Flavobacteriaceae</taxon>
        <taxon>Snuella</taxon>
    </lineage>
</organism>
<keyword evidence="2" id="KW-1185">Reference proteome</keyword>
<evidence type="ECO:0000313" key="2">
    <source>
        <dbReference type="Proteomes" id="UP001500954"/>
    </source>
</evidence>
<proteinExistence type="predicted"/>
<name>A0ABP6XT18_9FLAO</name>
<reference evidence="2" key="1">
    <citation type="journal article" date="2019" name="Int. J. Syst. Evol. Microbiol.">
        <title>The Global Catalogue of Microorganisms (GCM) 10K type strain sequencing project: providing services to taxonomists for standard genome sequencing and annotation.</title>
        <authorList>
            <consortium name="The Broad Institute Genomics Platform"/>
            <consortium name="The Broad Institute Genome Sequencing Center for Infectious Disease"/>
            <person name="Wu L."/>
            <person name="Ma J."/>
        </authorList>
    </citation>
    <scope>NUCLEOTIDE SEQUENCE [LARGE SCALE GENOMIC DNA]</scope>
    <source>
        <strain evidence="2">JCM 17111</strain>
    </source>
</reference>
<dbReference type="EMBL" id="BAABCY010000060">
    <property type="protein sequence ID" value="GAA3571716.1"/>
    <property type="molecule type" value="Genomic_DNA"/>
</dbReference>
<evidence type="ECO:0000313" key="1">
    <source>
        <dbReference type="EMBL" id="GAA3571716.1"/>
    </source>
</evidence>
<sequence>MDGYLKRFMPGIYLKSKPRKGVALPVAASKKKQPIIKGMNAFFVVLRKEKKIMNIRLKIPK</sequence>